<dbReference type="PANTHER" id="PTHR46401:SF2">
    <property type="entry name" value="GLYCOSYLTRANSFERASE WBBK-RELATED"/>
    <property type="match status" value="1"/>
</dbReference>
<dbReference type="FunFam" id="3.40.50.2000:FF:000119">
    <property type="entry name" value="Glycosyl transferase group 1"/>
    <property type="match status" value="1"/>
</dbReference>
<proteinExistence type="predicted"/>
<feature type="domain" description="Glycosyl transferase family 1" evidence="2">
    <location>
        <begin position="178"/>
        <end position="340"/>
    </location>
</feature>
<dbReference type="Pfam" id="PF00534">
    <property type="entry name" value="Glycos_transf_1"/>
    <property type="match status" value="1"/>
</dbReference>
<organism evidence="4 5">
    <name type="scientific">Candidatus Roizmanbacteria bacterium RIFCSPHIGHO2_01_FULL_39_12b</name>
    <dbReference type="NCBI Taxonomy" id="1802030"/>
    <lineage>
        <taxon>Bacteria</taxon>
        <taxon>Candidatus Roizmaniibacteriota</taxon>
    </lineage>
</organism>
<reference evidence="4 5" key="1">
    <citation type="journal article" date="2016" name="Nat. Commun.">
        <title>Thousands of microbial genomes shed light on interconnected biogeochemical processes in an aquifer system.</title>
        <authorList>
            <person name="Anantharaman K."/>
            <person name="Brown C.T."/>
            <person name="Hug L.A."/>
            <person name="Sharon I."/>
            <person name="Castelle C.J."/>
            <person name="Probst A.J."/>
            <person name="Thomas B.C."/>
            <person name="Singh A."/>
            <person name="Wilkins M.J."/>
            <person name="Karaoz U."/>
            <person name="Brodie E.L."/>
            <person name="Williams K.H."/>
            <person name="Hubbard S.S."/>
            <person name="Banfield J.F."/>
        </authorList>
    </citation>
    <scope>NUCLEOTIDE SEQUENCE [LARGE SCALE GENOMIC DNA]</scope>
</reference>
<dbReference type="Pfam" id="PF13439">
    <property type="entry name" value="Glyco_transf_4"/>
    <property type="match status" value="1"/>
</dbReference>
<evidence type="ECO:0000259" key="2">
    <source>
        <dbReference type="Pfam" id="PF00534"/>
    </source>
</evidence>
<dbReference type="Gene3D" id="3.40.50.2000">
    <property type="entry name" value="Glycogen Phosphorylase B"/>
    <property type="match status" value="2"/>
</dbReference>
<evidence type="ECO:0000256" key="1">
    <source>
        <dbReference type="ARBA" id="ARBA00022679"/>
    </source>
</evidence>
<gene>
    <name evidence="4" type="ORF">A2690_02525</name>
</gene>
<comment type="caution">
    <text evidence="4">The sequence shown here is derived from an EMBL/GenBank/DDBJ whole genome shotgun (WGS) entry which is preliminary data.</text>
</comment>
<feature type="domain" description="Glycosyltransferase subfamily 4-like N-terminal" evidence="3">
    <location>
        <begin position="91"/>
        <end position="171"/>
    </location>
</feature>
<keyword evidence="1" id="KW-0808">Transferase</keyword>
<evidence type="ECO:0008006" key="6">
    <source>
        <dbReference type="Google" id="ProtNLM"/>
    </source>
</evidence>
<dbReference type="Proteomes" id="UP000178372">
    <property type="component" value="Unassembled WGS sequence"/>
</dbReference>
<dbReference type="CDD" id="cd03809">
    <property type="entry name" value="GT4_MtfB-like"/>
    <property type="match status" value="1"/>
</dbReference>
<dbReference type="GO" id="GO:0016757">
    <property type="term" value="F:glycosyltransferase activity"/>
    <property type="evidence" value="ECO:0007669"/>
    <property type="project" value="InterPro"/>
</dbReference>
<dbReference type="PANTHER" id="PTHR46401">
    <property type="entry name" value="GLYCOSYLTRANSFERASE WBBK-RELATED"/>
    <property type="match status" value="1"/>
</dbReference>
<dbReference type="EMBL" id="MFZF01000007">
    <property type="protein sequence ID" value="OGK17023.1"/>
    <property type="molecule type" value="Genomic_DNA"/>
</dbReference>
<dbReference type="InterPro" id="IPR028098">
    <property type="entry name" value="Glyco_trans_4-like_N"/>
</dbReference>
<evidence type="ECO:0000259" key="3">
    <source>
        <dbReference type="Pfam" id="PF13439"/>
    </source>
</evidence>
<evidence type="ECO:0000313" key="4">
    <source>
        <dbReference type="EMBL" id="OGK17023.1"/>
    </source>
</evidence>
<evidence type="ECO:0000313" key="5">
    <source>
        <dbReference type="Proteomes" id="UP000178372"/>
    </source>
</evidence>
<dbReference type="SUPFAM" id="SSF53756">
    <property type="entry name" value="UDP-Glycosyltransferase/glycogen phosphorylase"/>
    <property type="match status" value="1"/>
</dbReference>
<dbReference type="InterPro" id="IPR001296">
    <property type="entry name" value="Glyco_trans_1"/>
</dbReference>
<dbReference type="AlphaFoldDB" id="A0A1F7GDV2"/>
<protein>
    <recommendedName>
        <fullName evidence="6">Glycosyl transferase family 1 domain-containing protein</fullName>
    </recommendedName>
</protein>
<accession>A0A1F7GDV2</accession>
<name>A0A1F7GDV2_9BACT</name>
<sequence>MRIGVDGNEANVENKVGSSIYTFELLSYFKSVSSKDTSFIIYLRQLPNQHLPKEDKYFQYRVVKGPFYWSQIFLPLNLLLNRDINVFFSPAHYVPRFSPVPTVVTIHDLGYIYYPNEYLRKDLYKLNNWTQHAAASSCKVITVSQNTADDVIKFLKIDRSKIKVVYNGFRTSLGENNSSLPKNMSKPFILFVGTLQPRKNVARLLQAFSIFKKKNPKYHLVIAGKKGWMFEKIFEKVKELELEDSVIFTGFVDDNVLGTMYKNASLFVLPGLYEGFGLPVLEAMHLGCPVATSNTGALPEIAGPAAKYFDPTNTGEMAQVMNQIVNNAKIKQDLVKKGRSQVKKFSWEKCGQNTLDIIKRCAKQ</sequence>